<dbReference type="Proteomes" id="UP000069771">
    <property type="component" value="Chromosome"/>
</dbReference>
<gene>
    <name evidence="2" type="ORF">AALO17_01830</name>
</gene>
<dbReference type="EMBL" id="CP011391">
    <property type="protein sequence ID" value="AMK53317.1"/>
    <property type="molecule type" value="Genomic_DNA"/>
</dbReference>
<evidence type="ECO:0000256" key="1">
    <source>
        <dbReference type="SAM" id="MobiDB-lite"/>
    </source>
</evidence>
<reference evidence="2 3" key="1">
    <citation type="journal article" date="2016" name="Gut Pathog.">
        <title>Whole genome sequencing of "Faecalibaculum rodentium" ALO17, isolated from C57BL/6J laboratory mouse feces.</title>
        <authorList>
            <person name="Lim S."/>
            <person name="Chang D.H."/>
            <person name="Ahn S."/>
            <person name="Kim B.C."/>
        </authorList>
    </citation>
    <scope>NUCLEOTIDE SEQUENCE [LARGE SCALE GENOMIC DNA]</scope>
    <source>
        <strain evidence="2 3">Alo17</strain>
    </source>
</reference>
<dbReference type="AlphaFoldDB" id="A0A140DRP0"/>
<organism evidence="2 3">
    <name type="scientific">Faecalibaculum rodentium</name>
    <dbReference type="NCBI Taxonomy" id="1702221"/>
    <lineage>
        <taxon>Bacteria</taxon>
        <taxon>Bacillati</taxon>
        <taxon>Bacillota</taxon>
        <taxon>Erysipelotrichia</taxon>
        <taxon>Erysipelotrichales</taxon>
        <taxon>Erysipelotrichaceae</taxon>
        <taxon>Faecalibaculum</taxon>
    </lineage>
</organism>
<accession>A0A140DRP0</accession>
<sequence length="59" mass="6594">MPPGGNPESGAARLKRCTQARTESDRMTAGFRQGPVLFCFPAEKWQGCHLFERKRAKGK</sequence>
<name>A0A140DRP0_9FIRM</name>
<proteinExistence type="predicted"/>
<keyword evidence="3" id="KW-1185">Reference proteome</keyword>
<evidence type="ECO:0000313" key="3">
    <source>
        <dbReference type="Proteomes" id="UP000069771"/>
    </source>
</evidence>
<evidence type="ECO:0000313" key="2">
    <source>
        <dbReference type="EMBL" id="AMK53317.1"/>
    </source>
</evidence>
<feature type="region of interest" description="Disordered" evidence="1">
    <location>
        <begin position="1"/>
        <end position="26"/>
    </location>
</feature>
<dbReference type="STRING" id="1702221.AALO17_01830"/>
<protein>
    <submittedName>
        <fullName evidence="2">Uncharacterized protein</fullName>
    </submittedName>
</protein>
<dbReference type="KEGG" id="fro:AALO17_01830"/>